<gene>
    <name evidence="19" type="ORF">LTR97_008244</name>
</gene>
<keyword evidence="16" id="KW-0812">Transmembrane</keyword>
<feature type="chain" id="PRO_5042933345" description="alpha-amylase" evidence="17">
    <location>
        <begin position="25"/>
        <end position="594"/>
    </location>
</feature>
<keyword evidence="5" id="KW-0479">Metal-binding</keyword>
<dbReference type="PANTHER" id="PTHR10357:SF208">
    <property type="entry name" value="ALPHA-AMYLASE"/>
    <property type="match status" value="1"/>
</dbReference>
<dbReference type="GO" id="GO:0004556">
    <property type="term" value="F:alpha-amylase activity"/>
    <property type="evidence" value="ECO:0007669"/>
    <property type="project" value="UniProtKB-EC"/>
</dbReference>
<evidence type="ECO:0000256" key="10">
    <source>
        <dbReference type="ARBA" id="ARBA00023277"/>
    </source>
</evidence>
<comment type="caution">
    <text evidence="19">The sequence shown here is derived from an EMBL/GenBank/DDBJ whole genome shotgun (WGS) entry which is preliminary data.</text>
</comment>
<feature type="binding site" evidence="15">
    <location>
        <position position="373"/>
    </location>
    <ligand>
        <name>substrate</name>
    </ligand>
</feature>
<evidence type="ECO:0000256" key="14">
    <source>
        <dbReference type="PIRSR" id="PIRSR001024-4"/>
    </source>
</evidence>
<name>A0AAN8A1P1_9PEZI</name>
<keyword evidence="7" id="KW-0106">Calcium</keyword>
<dbReference type="SMART" id="SM00642">
    <property type="entry name" value="Aamy"/>
    <property type="match status" value="1"/>
</dbReference>
<evidence type="ECO:0000256" key="3">
    <source>
        <dbReference type="ARBA" id="ARBA00008061"/>
    </source>
</evidence>
<feature type="active site" description="Nucleophile" evidence="12">
    <location>
        <position position="235"/>
    </location>
</feature>
<dbReference type="EC" id="3.2.1.1" evidence="4"/>
<feature type="transmembrane region" description="Helical" evidence="16">
    <location>
        <begin position="572"/>
        <end position="593"/>
    </location>
</feature>
<dbReference type="Gene3D" id="3.20.20.80">
    <property type="entry name" value="Glycosidases"/>
    <property type="match status" value="1"/>
</dbReference>
<dbReference type="EMBL" id="JAVRQU010000013">
    <property type="protein sequence ID" value="KAK5695824.1"/>
    <property type="molecule type" value="Genomic_DNA"/>
</dbReference>
<keyword evidence="11" id="KW-0326">Glycosidase</keyword>
<dbReference type="GO" id="GO:0005509">
    <property type="term" value="F:calcium ion binding"/>
    <property type="evidence" value="ECO:0007669"/>
    <property type="project" value="InterPro"/>
</dbReference>
<evidence type="ECO:0000313" key="19">
    <source>
        <dbReference type="EMBL" id="KAK5695824.1"/>
    </source>
</evidence>
<keyword evidence="16" id="KW-1133">Transmembrane helix</keyword>
<dbReference type="SUPFAM" id="SSF51445">
    <property type="entry name" value="(Trans)glycosidases"/>
    <property type="match status" value="1"/>
</dbReference>
<evidence type="ECO:0000256" key="1">
    <source>
        <dbReference type="ARBA" id="ARBA00000548"/>
    </source>
</evidence>
<keyword evidence="8 14" id="KW-1015">Disulfide bond</keyword>
<keyword evidence="16" id="KW-0472">Membrane</keyword>
<dbReference type="AlphaFoldDB" id="A0AAN8A1P1"/>
<reference evidence="19" key="1">
    <citation type="submission" date="2023-08" db="EMBL/GenBank/DDBJ databases">
        <title>Black Yeasts Isolated from many extreme environments.</title>
        <authorList>
            <person name="Coleine C."/>
            <person name="Stajich J.E."/>
            <person name="Selbmann L."/>
        </authorList>
    </citation>
    <scope>NUCLEOTIDE SEQUENCE</scope>
    <source>
        <strain evidence="19">CCFEE 5810</strain>
    </source>
</reference>
<dbReference type="InterPro" id="IPR015340">
    <property type="entry name" value="A_amylase_C_dom"/>
</dbReference>
<evidence type="ECO:0000256" key="2">
    <source>
        <dbReference type="ARBA" id="ARBA00001913"/>
    </source>
</evidence>
<feature type="disulfide bond" evidence="14">
    <location>
        <begin position="54"/>
        <end position="62"/>
    </location>
</feature>
<dbReference type="InterPro" id="IPR006047">
    <property type="entry name" value="GH13_cat_dom"/>
</dbReference>
<dbReference type="Pfam" id="PF00128">
    <property type="entry name" value="Alpha-amylase"/>
    <property type="match status" value="1"/>
</dbReference>
<evidence type="ECO:0000256" key="11">
    <source>
        <dbReference type="ARBA" id="ARBA00023295"/>
    </source>
</evidence>
<accession>A0AAN8A1P1</accession>
<comment type="cofactor">
    <cofactor evidence="2">
        <name>Ca(2+)</name>
        <dbReference type="ChEBI" id="CHEBI:29108"/>
    </cofactor>
</comment>
<feature type="domain" description="Glycosyl hydrolase family 13 catalytic" evidence="18">
    <location>
        <begin position="37"/>
        <end position="398"/>
    </location>
</feature>
<dbReference type="Gene3D" id="2.60.40.1180">
    <property type="entry name" value="Golgi alpha-mannosidase II"/>
    <property type="match status" value="1"/>
</dbReference>
<dbReference type="InterPro" id="IPR017853">
    <property type="entry name" value="GH"/>
</dbReference>
<feature type="disulfide bond" evidence="14">
    <location>
        <begin position="471"/>
        <end position="506"/>
    </location>
</feature>
<evidence type="ECO:0000256" key="8">
    <source>
        <dbReference type="ARBA" id="ARBA00023157"/>
    </source>
</evidence>
<dbReference type="FunFam" id="3.20.20.80:FF:000120">
    <property type="entry name" value="Alpha-amylase A"/>
    <property type="match status" value="1"/>
</dbReference>
<keyword evidence="10" id="KW-0119">Carbohydrate metabolism</keyword>
<dbReference type="Pfam" id="PF09260">
    <property type="entry name" value="A_amylase_dom_C"/>
    <property type="match status" value="1"/>
</dbReference>
<comment type="similarity">
    <text evidence="3">Belongs to the glycosyl hydrolase 13 family.</text>
</comment>
<feature type="binding site" evidence="15">
    <location>
        <position position="146"/>
    </location>
    <ligand>
        <name>substrate</name>
    </ligand>
</feature>
<feature type="binding site" evidence="15">
    <location>
        <position position="233"/>
    </location>
    <ligand>
        <name>substrate</name>
    </ligand>
</feature>
<dbReference type="InterPro" id="IPR013780">
    <property type="entry name" value="Glyco_hydro_b"/>
</dbReference>
<evidence type="ECO:0000256" key="15">
    <source>
        <dbReference type="PIRSR" id="PIRSR001024-5"/>
    </source>
</evidence>
<feature type="binding site" evidence="15">
    <location>
        <position position="107"/>
    </location>
    <ligand>
        <name>substrate</name>
    </ligand>
</feature>
<sequence>MLSLAPSSALTLASLLLAVRPSLGATADEWRSRSIYQVMTDRFSLDKTTAWMPCHTEIGPYCGGTWKGLMQNLDYIQGMNFDAIWISPVTAQLPQYTKDGRSYAGYWQQDLYTLNPQFGSLQDFHNLITAVHERGMLFMLDIVTNHMAYNSYTGDGAPDIDYTIMNPFNDQKYYHSHCDIDYSGTNLTSLEECWLGSDYVPLPDLRTEDDDVQQMFGDWIEGMVANYSIDGLRIDAGVNVQPDFFTGFVKRAGIFATAEVYHKDDSVACQWEKTVGSILNYPLYWPITSAFQDRGDFGDLADMIESERKNFQDTTVLGTFSENQDIPRFANATSDLARAKNVATYVLMSDGIPIIYQGQEQHLSGGTNPFTNREPLWETGYNVFAPLYQHIAALNTLRQHAMSLDKDYTTSQSSILHQDAGTLIMAKGSKGSQVISVFTNGGDDAEDGTWNLDVSDLGYKSGSDLTEVLTCVNYTISNDGSVSFPMSGGEPRILYPAPALSGSSLCGEGGKMFNEKITNQTVTMTTYTTSIGSSATVVVASATIPIGSGEQTDPAAATTSSIAVPRLATPSWMGPMTAFALLVASGLGASLLAH</sequence>
<feature type="active site" description="Proton donor" evidence="12">
    <location>
        <position position="259"/>
    </location>
</feature>
<evidence type="ECO:0000256" key="4">
    <source>
        <dbReference type="ARBA" id="ARBA00012595"/>
    </source>
</evidence>
<comment type="catalytic activity">
    <reaction evidence="1">
        <text>Endohydrolysis of (1-&gt;4)-alpha-D-glucosidic linkages in polysaccharides containing three or more (1-&gt;4)-alpha-linked D-glucose units.</text>
        <dbReference type="EC" id="3.2.1.1"/>
    </reaction>
</comment>
<dbReference type="PANTHER" id="PTHR10357">
    <property type="entry name" value="ALPHA-AMYLASE FAMILY MEMBER"/>
    <property type="match status" value="1"/>
</dbReference>
<evidence type="ECO:0000256" key="9">
    <source>
        <dbReference type="ARBA" id="ARBA00023180"/>
    </source>
</evidence>
<protein>
    <recommendedName>
        <fullName evidence="4">alpha-amylase</fullName>
        <ecNumber evidence="4">3.2.1.1</ecNumber>
    </recommendedName>
</protein>
<feature type="disulfide bond" evidence="14">
    <location>
        <begin position="178"/>
        <end position="193"/>
    </location>
</feature>
<feature type="site" description="Transition state stabilizer" evidence="13">
    <location>
        <position position="325"/>
    </location>
</feature>
<feature type="binding site" evidence="15">
    <location>
        <position position="325"/>
    </location>
    <ligand>
        <name>substrate</name>
    </ligand>
</feature>
<evidence type="ECO:0000259" key="18">
    <source>
        <dbReference type="SMART" id="SM00642"/>
    </source>
</evidence>
<proteinExistence type="inferred from homology"/>
<evidence type="ECO:0000256" key="12">
    <source>
        <dbReference type="PIRSR" id="PIRSR001024-1"/>
    </source>
</evidence>
<dbReference type="InterPro" id="IPR013777">
    <property type="entry name" value="A-amylase-like"/>
</dbReference>
<feature type="signal peptide" evidence="17">
    <location>
        <begin position="1"/>
        <end position="24"/>
    </location>
</feature>
<keyword evidence="6" id="KW-0378">Hydrolase</keyword>
<evidence type="ECO:0000256" key="6">
    <source>
        <dbReference type="ARBA" id="ARBA00022801"/>
    </source>
</evidence>
<evidence type="ECO:0000313" key="20">
    <source>
        <dbReference type="Proteomes" id="UP001310594"/>
    </source>
</evidence>
<dbReference type="PIRSF" id="PIRSF001024">
    <property type="entry name" value="Alph-amyl_fung"/>
    <property type="match status" value="1"/>
</dbReference>
<dbReference type="GO" id="GO:0016052">
    <property type="term" value="P:carbohydrate catabolic process"/>
    <property type="evidence" value="ECO:0007669"/>
    <property type="project" value="InterPro"/>
</dbReference>
<evidence type="ECO:0000256" key="5">
    <source>
        <dbReference type="ARBA" id="ARBA00022723"/>
    </source>
</evidence>
<dbReference type="Proteomes" id="UP001310594">
    <property type="component" value="Unassembled WGS sequence"/>
</dbReference>
<dbReference type="SUPFAM" id="SSF51011">
    <property type="entry name" value="Glycosyl hydrolase domain"/>
    <property type="match status" value="1"/>
</dbReference>
<organism evidence="19 20">
    <name type="scientific">Elasticomyces elasticus</name>
    <dbReference type="NCBI Taxonomy" id="574655"/>
    <lineage>
        <taxon>Eukaryota</taxon>
        <taxon>Fungi</taxon>
        <taxon>Dikarya</taxon>
        <taxon>Ascomycota</taxon>
        <taxon>Pezizomycotina</taxon>
        <taxon>Dothideomycetes</taxon>
        <taxon>Dothideomycetidae</taxon>
        <taxon>Mycosphaerellales</taxon>
        <taxon>Teratosphaeriaceae</taxon>
        <taxon>Elasticomyces</taxon>
    </lineage>
</organism>
<keyword evidence="9" id="KW-0325">Glycoprotein</keyword>
<evidence type="ECO:0000256" key="17">
    <source>
        <dbReference type="SAM" id="SignalP"/>
    </source>
</evidence>
<evidence type="ECO:0000256" key="13">
    <source>
        <dbReference type="PIRSR" id="PIRSR001024-2"/>
    </source>
</evidence>
<dbReference type="CDD" id="cd11319">
    <property type="entry name" value="AmyAc_euk_AmyA"/>
    <property type="match status" value="1"/>
</dbReference>
<keyword evidence="17" id="KW-0732">Signal</keyword>
<evidence type="ECO:0000256" key="7">
    <source>
        <dbReference type="ARBA" id="ARBA00022837"/>
    </source>
</evidence>
<evidence type="ECO:0000256" key="16">
    <source>
        <dbReference type="SAM" id="Phobius"/>
    </source>
</evidence>